<proteinExistence type="predicted"/>
<dbReference type="Proteomes" id="UP000269265">
    <property type="component" value="Unassembled WGS sequence"/>
</dbReference>
<keyword evidence="1" id="KW-0732">Signal</keyword>
<dbReference type="NCBIfam" id="TIGR02281">
    <property type="entry name" value="clan_AA_DTGA"/>
    <property type="match status" value="1"/>
</dbReference>
<organism evidence="2 3">
    <name type="scientific">Aquabacterium soli</name>
    <dbReference type="NCBI Taxonomy" id="2493092"/>
    <lineage>
        <taxon>Bacteria</taxon>
        <taxon>Pseudomonadati</taxon>
        <taxon>Pseudomonadota</taxon>
        <taxon>Betaproteobacteria</taxon>
        <taxon>Burkholderiales</taxon>
        <taxon>Aquabacterium</taxon>
    </lineage>
</organism>
<dbReference type="Pfam" id="PF13975">
    <property type="entry name" value="gag-asp_proteas"/>
    <property type="match status" value="1"/>
</dbReference>
<dbReference type="InterPro" id="IPR011969">
    <property type="entry name" value="Clan_AA_Asp_peptidase_C"/>
</dbReference>
<dbReference type="GO" id="GO:0006508">
    <property type="term" value="P:proteolysis"/>
    <property type="evidence" value="ECO:0007669"/>
    <property type="project" value="UniProtKB-KW"/>
</dbReference>
<feature type="chain" id="PRO_5018684605" evidence="1">
    <location>
        <begin position="19"/>
        <end position="213"/>
    </location>
</feature>
<protein>
    <submittedName>
        <fullName evidence="2">TIGR02281 family clan AA aspartic protease</fullName>
        <ecNumber evidence="2">3.4.23.-</ecNumber>
    </submittedName>
</protein>
<reference evidence="2 3" key="1">
    <citation type="submission" date="2018-12" db="EMBL/GenBank/DDBJ databases">
        <title>The whole draft genome of Aquabacterium sp. SJQ9.</title>
        <authorList>
            <person name="Sun L."/>
            <person name="Gao X."/>
            <person name="Chen W."/>
            <person name="Huang K."/>
        </authorList>
    </citation>
    <scope>NUCLEOTIDE SEQUENCE [LARGE SCALE GENOMIC DNA]</scope>
    <source>
        <strain evidence="2 3">SJQ9</strain>
    </source>
</reference>
<dbReference type="CDD" id="cd05483">
    <property type="entry name" value="retropepsin_like_bacteria"/>
    <property type="match status" value="1"/>
</dbReference>
<dbReference type="EC" id="3.4.23.-" evidence="2"/>
<feature type="signal peptide" evidence="1">
    <location>
        <begin position="1"/>
        <end position="18"/>
    </location>
</feature>
<evidence type="ECO:0000256" key="1">
    <source>
        <dbReference type="SAM" id="SignalP"/>
    </source>
</evidence>
<dbReference type="OrthoDB" id="185963at2"/>
<dbReference type="InterPro" id="IPR034122">
    <property type="entry name" value="Retropepsin-like_bacterial"/>
</dbReference>
<dbReference type="GO" id="GO:0004190">
    <property type="term" value="F:aspartic-type endopeptidase activity"/>
    <property type="evidence" value="ECO:0007669"/>
    <property type="project" value="InterPro"/>
</dbReference>
<evidence type="ECO:0000313" key="2">
    <source>
        <dbReference type="EMBL" id="RRS05316.1"/>
    </source>
</evidence>
<dbReference type="InterPro" id="IPR001969">
    <property type="entry name" value="Aspartic_peptidase_AS"/>
</dbReference>
<sequence length="213" mass="21972">MPWFVVSLLALGMASAQAQSVAMTGGMGSRALLVINGGQPKALAAGDTHLGVKVLSVTSEQAVVDIGGKRQTVRLGEGPVSVGGSGGGGGGGSQIVLAAGRGGHFFTLGSINGRSVNFVVDTGATLVAMSAAEAQRIGLKYEHGQPGYSSTANGVIRAYRIKLNSVRIGDVELQNVEASVSEGSMPYVLLGNSFLSRFQMKRENDTMTLVKRY</sequence>
<dbReference type="RefSeq" id="WP_125242534.1">
    <property type="nucleotide sequence ID" value="NZ_RSED01000004.1"/>
</dbReference>
<name>A0A3R8S9C5_9BURK</name>
<keyword evidence="3" id="KW-1185">Reference proteome</keyword>
<keyword evidence="2" id="KW-0378">Hydrolase</keyword>
<dbReference type="PROSITE" id="PS00141">
    <property type="entry name" value="ASP_PROTEASE"/>
    <property type="match status" value="1"/>
</dbReference>
<evidence type="ECO:0000313" key="3">
    <source>
        <dbReference type="Proteomes" id="UP000269265"/>
    </source>
</evidence>
<comment type="caution">
    <text evidence="2">The sequence shown here is derived from an EMBL/GenBank/DDBJ whole genome shotgun (WGS) entry which is preliminary data.</text>
</comment>
<dbReference type="SUPFAM" id="SSF50630">
    <property type="entry name" value="Acid proteases"/>
    <property type="match status" value="1"/>
</dbReference>
<accession>A0A3R8S9C5</accession>
<dbReference type="AlphaFoldDB" id="A0A3R8S9C5"/>
<dbReference type="EMBL" id="RSED01000004">
    <property type="protein sequence ID" value="RRS05316.1"/>
    <property type="molecule type" value="Genomic_DNA"/>
</dbReference>
<dbReference type="Gene3D" id="2.40.70.10">
    <property type="entry name" value="Acid Proteases"/>
    <property type="match status" value="1"/>
</dbReference>
<dbReference type="InterPro" id="IPR021109">
    <property type="entry name" value="Peptidase_aspartic_dom_sf"/>
</dbReference>
<gene>
    <name evidence="2" type="ORF">EIP75_07165</name>
</gene>
<keyword evidence="2" id="KW-0645">Protease</keyword>